<gene>
    <name evidence="1" type="ORF">TNCV_4660861</name>
</gene>
<keyword evidence="2" id="KW-1185">Reference proteome</keyword>
<name>A0A8X6S8M1_TRICX</name>
<dbReference type="EMBL" id="BMAU01021284">
    <property type="protein sequence ID" value="GFY08894.1"/>
    <property type="molecule type" value="Genomic_DNA"/>
</dbReference>
<feature type="non-terminal residue" evidence="1">
    <location>
        <position position="1"/>
    </location>
</feature>
<comment type="caution">
    <text evidence="1">The sequence shown here is derived from an EMBL/GenBank/DDBJ whole genome shotgun (WGS) entry which is preliminary data.</text>
</comment>
<evidence type="ECO:0008006" key="3">
    <source>
        <dbReference type="Google" id="ProtNLM"/>
    </source>
</evidence>
<evidence type="ECO:0000313" key="1">
    <source>
        <dbReference type="EMBL" id="GFY08894.1"/>
    </source>
</evidence>
<sequence>MENQLVLLKDPNTKPLDWPMGRILEVFPPVVMVLFLKHSTKVTPRVIGEDPVSIQKDLKGQHITVNKKHCFTSTLKSWKITLKPVKNKIEDSIKQLGICGGRSYQTEFV</sequence>
<protein>
    <recommendedName>
        <fullName evidence="3">DUF5641 domain-containing protein</fullName>
    </recommendedName>
</protein>
<evidence type="ECO:0000313" key="2">
    <source>
        <dbReference type="Proteomes" id="UP000887159"/>
    </source>
</evidence>
<dbReference type="AlphaFoldDB" id="A0A8X6S8M1"/>
<reference evidence="1" key="1">
    <citation type="submission" date="2020-08" db="EMBL/GenBank/DDBJ databases">
        <title>Multicomponent nature underlies the extraordinary mechanical properties of spider dragline silk.</title>
        <authorList>
            <person name="Kono N."/>
            <person name="Nakamura H."/>
            <person name="Mori M."/>
            <person name="Yoshida Y."/>
            <person name="Ohtoshi R."/>
            <person name="Malay A.D."/>
            <person name="Moran D.A.P."/>
            <person name="Tomita M."/>
            <person name="Numata K."/>
            <person name="Arakawa K."/>
        </authorList>
    </citation>
    <scope>NUCLEOTIDE SEQUENCE</scope>
</reference>
<organism evidence="1 2">
    <name type="scientific">Trichonephila clavipes</name>
    <name type="common">Golden silk orbweaver</name>
    <name type="synonym">Nephila clavipes</name>
    <dbReference type="NCBI Taxonomy" id="2585209"/>
    <lineage>
        <taxon>Eukaryota</taxon>
        <taxon>Metazoa</taxon>
        <taxon>Ecdysozoa</taxon>
        <taxon>Arthropoda</taxon>
        <taxon>Chelicerata</taxon>
        <taxon>Arachnida</taxon>
        <taxon>Araneae</taxon>
        <taxon>Araneomorphae</taxon>
        <taxon>Entelegynae</taxon>
        <taxon>Araneoidea</taxon>
        <taxon>Nephilidae</taxon>
        <taxon>Trichonephila</taxon>
    </lineage>
</organism>
<dbReference type="Proteomes" id="UP000887159">
    <property type="component" value="Unassembled WGS sequence"/>
</dbReference>
<accession>A0A8X6S8M1</accession>
<proteinExistence type="predicted"/>